<evidence type="ECO:0000256" key="12">
    <source>
        <dbReference type="PROSITE-ProRule" id="PRU00175"/>
    </source>
</evidence>
<evidence type="ECO:0000259" key="14">
    <source>
        <dbReference type="PROSITE" id="PS51873"/>
    </source>
</evidence>
<dbReference type="SUPFAM" id="SSF57850">
    <property type="entry name" value="RING/U-box"/>
    <property type="match status" value="3"/>
</dbReference>
<evidence type="ECO:0000256" key="10">
    <source>
        <dbReference type="ARBA" id="ARBA00022786"/>
    </source>
</evidence>
<dbReference type="Pfam" id="PF01485">
    <property type="entry name" value="IBR"/>
    <property type="match status" value="1"/>
</dbReference>
<evidence type="ECO:0000256" key="4">
    <source>
        <dbReference type="ARBA" id="ARBA00005884"/>
    </source>
</evidence>
<evidence type="ECO:0000256" key="7">
    <source>
        <dbReference type="ARBA" id="ARBA00022723"/>
    </source>
</evidence>
<dbReference type="PANTHER" id="PTHR11685">
    <property type="entry name" value="RBR FAMILY RING FINGER AND IBR DOMAIN-CONTAINING"/>
    <property type="match status" value="1"/>
</dbReference>
<name>A0ABC8SLD2_9AQUA</name>
<keyword evidence="6" id="KW-0808">Transferase</keyword>
<dbReference type="InterPro" id="IPR002867">
    <property type="entry name" value="IBR_dom"/>
</dbReference>
<keyword evidence="16" id="KW-1185">Reference proteome</keyword>
<dbReference type="PROSITE" id="PS50089">
    <property type="entry name" value="ZF_RING_2"/>
    <property type="match status" value="1"/>
</dbReference>
<reference evidence="15 16" key="1">
    <citation type="submission" date="2024-02" db="EMBL/GenBank/DDBJ databases">
        <authorList>
            <person name="Vignale AGUSTIN F."/>
            <person name="Sosa J E."/>
            <person name="Modenutti C."/>
        </authorList>
    </citation>
    <scope>NUCLEOTIDE SEQUENCE [LARGE SCALE GENOMIC DNA]</scope>
</reference>
<dbReference type="EC" id="2.3.2.31" evidence="5"/>
<dbReference type="Gene3D" id="3.30.40.10">
    <property type="entry name" value="Zinc/RING finger domain, C3HC4 (zinc finger)"/>
    <property type="match status" value="1"/>
</dbReference>
<dbReference type="Pfam" id="PF22191">
    <property type="entry name" value="IBR_1"/>
    <property type="match status" value="1"/>
</dbReference>
<dbReference type="InterPro" id="IPR013083">
    <property type="entry name" value="Znf_RING/FYVE/PHD"/>
</dbReference>
<evidence type="ECO:0000256" key="6">
    <source>
        <dbReference type="ARBA" id="ARBA00022679"/>
    </source>
</evidence>
<accession>A0ABC8SLD2</accession>
<dbReference type="AlphaFoldDB" id="A0ABC8SLD2"/>
<dbReference type="InterPro" id="IPR001841">
    <property type="entry name" value="Znf_RING"/>
</dbReference>
<dbReference type="InterPro" id="IPR031127">
    <property type="entry name" value="E3_UB_ligase_RBR"/>
</dbReference>
<dbReference type="GO" id="GO:0061630">
    <property type="term" value="F:ubiquitin protein ligase activity"/>
    <property type="evidence" value="ECO:0007669"/>
    <property type="project" value="UniProtKB-EC"/>
</dbReference>
<comment type="function">
    <text evidence="3">Might act as an E3 ubiquitin-protein ligase, or as part of E3 complex, which accepts ubiquitin from specific E2 ubiquitin-conjugating enzymes and then transfers it to substrates.</text>
</comment>
<dbReference type="SMART" id="SM00647">
    <property type="entry name" value="IBR"/>
    <property type="match status" value="2"/>
</dbReference>
<dbReference type="GO" id="GO:0008270">
    <property type="term" value="F:zinc ion binding"/>
    <property type="evidence" value="ECO:0007669"/>
    <property type="project" value="UniProtKB-KW"/>
</dbReference>
<keyword evidence="7" id="KW-0479">Metal-binding</keyword>
<dbReference type="Gene3D" id="1.20.120.1750">
    <property type="match status" value="1"/>
</dbReference>
<dbReference type="InterPro" id="IPR044066">
    <property type="entry name" value="TRIAD_supradom"/>
</dbReference>
<feature type="domain" description="RING-type" evidence="14">
    <location>
        <begin position="185"/>
        <end position="392"/>
    </location>
</feature>
<sequence length="392" mass="44001">MFSGLTPVINSLNSSVESIIFQIPVSFQTLLNLSDHFLTFLRRVSSDYGVGLEHCTTSVSGSRASVAAVMFASFACLLYCKKKKRACVNRAVASVTSTEAGESPEPWTEASTVKALINEAPFSGHKGEIIAVSDAKYAEELQVQEALLASLLPTQMGNTASSSMQARPMLNSELMEIAKEAEEPSQSFCEICLENKESWQMFENNRCSHSFCYDCTSKHIVAKIQENVKMVLCPGVNCNATLDFNACRWMIPREVLVCWDETLCNSLILESQKLYCPFRDCSAMLVNDCADCINKIKCPICQRSFCALCCVPWHSDFTCKEYQKLNAKKTGKEEVMVKSLAKKKMWQKCPRCKMYVEKAEGCWHITCRCSYEFCYRCGSKWSGSHSKCRVRT</sequence>
<organism evidence="15 16">
    <name type="scientific">Ilex paraguariensis</name>
    <name type="common">yerba mate</name>
    <dbReference type="NCBI Taxonomy" id="185542"/>
    <lineage>
        <taxon>Eukaryota</taxon>
        <taxon>Viridiplantae</taxon>
        <taxon>Streptophyta</taxon>
        <taxon>Embryophyta</taxon>
        <taxon>Tracheophyta</taxon>
        <taxon>Spermatophyta</taxon>
        <taxon>Magnoliopsida</taxon>
        <taxon>eudicotyledons</taxon>
        <taxon>Gunneridae</taxon>
        <taxon>Pentapetalae</taxon>
        <taxon>asterids</taxon>
        <taxon>campanulids</taxon>
        <taxon>Aquifoliales</taxon>
        <taxon>Aquifoliaceae</taxon>
        <taxon>Ilex</taxon>
    </lineage>
</organism>
<evidence type="ECO:0000256" key="8">
    <source>
        <dbReference type="ARBA" id="ARBA00022737"/>
    </source>
</evidence>
<gene>
    <name evidence="15" type="ORF">ILEXP_LOCUS26495</name>
</gene>
<comment type="catalytic activity">
    <reaction evidence="1">
        <text>[E2 ubiquitin-conjugating enzyme]-S-ubiquitinyl-L-cysteine + [acceptor protein]-L-lysine = [E2 ubiquitin-conjugating enzyme]-L-cysteine + [acceptor protein]-N(6)-ubiquitinyl-L-lysine.</text>
        <dbReference type="EC" id="2.3.2.31"/>
    </reaction>
</comment>
<evidence type="ECO:0000256" key="1">
    <source>
        <dbReference type="ARBA" id="ARBA00001798"/>
    </source>
</evidence>
<dbReference type="FunFam" id="3.30.40.10:FF:000230">
    <property type="entry name" value="RBR-type E3 ubiquitin transferase"/>
    <property type="match status" value="1"/>
</dbReference>
<comment type="caution">
    <text evidence="15">The sequence shown here is derived from an EMBL/GenBank/DDBJ whole genome shotgun (WGS) entry which is preliminary data.</text>
</comment>
<keyword evidence="11" id="KW-0862">Zinc</keyword>
<evidence type="ECO:0000256" key="9">
    <source>
        <dbReference type="ARBA" id="ARBA00022771"/>
    </source>
</evidence>
<evidence type="ECO:0000256" key="5">
    <source>
        <dbReference type="ARBA" id="ARBA00012251"/>
    </source>
</evidence>
<evidence type="ECO:0000256" key="2">
    <source>
        <dbReference type="ARBA" id="ARBA00001947"/>
    </source>
</evidence>
<proteinExistence type="inferred from homology"/>
<dbReference type="Proteomes" id="UP001642360">
    <property type="component" value="Unassembled WGS sequence"/>
</dbReference>
<keyword evidence="8" id="KW-0677">Repeat</keyword>
<evidence type="ECO:0000256" key="11">
    <source>
        <dbReference type="ARBA" id="ARBA00022833"/>
    </source>
</evidence>
<keyword evidence="9 12" id="KW-0863">Zinc-finger</keyword>
<dbReference type="PROSITE" id="PS51873">
    <property type="entry name" value="TRIAD"/>
    <property type="match status" value="1"/>
</dbReference>
<feature type="domain" description="RING-type" evidence="13">
    <location>
        <begin position="189"/>
        <end position="234"/>
    </location>
</feature>
<evidence type="ECO:0000313" key="16">
    <source>
        <dbReference type="Proteomes" id="UP001642360"/>
    </source>
</evidence>
<protein>
    <recommendedName>
        <fullName evidence="5">RBR-type E3 ubiquitin transferase</fullName>
        <ecNumber evidence="5">2.3.2.31</ecNumber>
    </recommendedName>
</protein>
<comment type="cofactor">
    <cofactor evidence="2">
        <name>Zn(2+)</name>
        <dbReference type="ChEBI" id="CHEBI:29105"/>
    </cofactor>
</comment>
<comment type="similarity">
    <text evidence="4">Belongs to the RBR family. Ariadne subfamily.</text>
</comment>
<evidence type="ECO:0000313" key="15">
    <source>
        <dbReference type="EMBL" id="CAK9157925.1"/>
    </source>
</evidence>
<dbReference type="EMBL" id="CAUOFW020003081">
    <property type="protein sequence ID" value="CAK9157925.1"/>
    <property type="molecule type" value="Genomic_DNA"/>
</dbReference>
<evidence type="ECO:0000256" key="3">
    <source>
        <dbReference type="ARBA" id="ARBA00003976"/>
    </source>
</evidence>
<keyword evidence="10" id="KW-0833">Ubl conjugation pathway</keyword>
<evidence type="ECO:0000259" key="13">
    <source>
        <dbReference type="PROSITE" id="PS50089"/>
    </source>
</evidence>
<dbReference type="CDD" id="cd22584">
    <property type="entry name" value="Rcat_RBR_unk"/>
    <property type="match status" value="1"/>
</dbReference>